<evidence type="ECO:0000313" key="2">
    <source>
        <dbReference type="Proteomes" id="UP000198620"/>
    </source>
</evidence>
<evidence type="ECO:0000313" key="1">
    <source>
        <dbReference type="EMBL" id="SEL63040.1"/>
    </source>
</evidence>
<dbReference type="EMBL" id="FOBH01000019">
    <property type="protein sequence ID" value="SEL63040.1"/>
    <property type="molecule type" value="Genomic_DNA"/>
</dbReference>
<gene>
    <name evidence="1" type="ORF">SAMN05216387_11920</name>
</gene>
<dbReference type="Proteomes" id="UP000198620">
    <property type="component" value="Unassembled WGS sequence"/>
</dbReference>
<reference evidence="1 2" key="1">
    <citation type="submission" date="2016-10" db="EMBL/GenBank/DDBJ databases">
        <authorList>
            <person name="de Groot N.N."/>
        </authorList>
    </citation>
    <scope>NUCLEOTIDE SEQUENCE [LARGE SCALE GENOMIC DNA]</scope>
    <source>
        <strain evidence="1 2">Nv1</strain>
    </source>
</reference>
<name>A0A1H7RRV4_9PROT</name>
<sequence>MQGLVNNKNVRENELKQFRKIETYSRAGVRMGIDWRALNRSCQSTVEPGCSWLLMVHQLIGDTPHTRGCIGG</sequence>
<proteinExistence type="predicted"/>
<accession>A0A1H7RRV4</accession>
<protein>
    <submittedName>
        <fullName evidence="1">Uncharacterized protein</fullName>
    </submittedName>
</protein>
<organism evidence="1 2">
    <name type="scientific">Nitrosovibrio tenuis</name>
    <dbReference type="NCBI Taxonomy" id="1233"/>
    <lineage>
        <taxon>Bacteria</taxon>
        <taxon>Pseudomonadati</taxon>
        <taxon>Pseudomonadota</taxon>
        <taxon>Betaproteobacteria</taxon>
        <taxon>Nitrosomonadales</taxon>
        <taxon>Nitrosomonadaceae</taxon>
        <taxon>Nitrosovibrio</taxon>
    </lineage>
</organism>
<keyword evidence="2" id="KW-1185">Reference proteome</keyword>
<dbReference type="AlphaFoldDB" id="A0A1H7RRV4"/>